<dbReference type="RefSeq" id="WP_246300094.1">
    <property type="nucleotide sequence ID" value="NZ_JACBYW010000001.1"/>
</dbReference>
<organism evidence="2 3">
    <name type="scientific">Actinopolyspora biskrensis</name>
    <dbReference type="NCBI Taxonomy" id="1470178"/>
    <lineage>
        <taxon>Bacteria</taxon>
        <taxon>Bacillati</taxon>
        <taxon>Actinomycetota</taxon>
        <taxon>Actinomycetes</taxon>
        <taxon>Actinopolysporales</taxon>
        <taxon>Actinopolysporaceae</taxon>
        <taxon>Actinopolyspora</taxon>
    </lineage>
</organism>
<accession>A0A852Z4B8</accession>
<gene>
    <name evidence="2" type="ORF">FHR84_000501</name>
</gene>
<dbReference type="InterPro" id="IPR027575">
    <property type="entry name" value="LD_lanti_pre"/>
</dbReference>
<proteinExistence type="predicted"/>
<comment type="caution">
    <text evidence="2">The sequence shown here is derived from an EMBL/GenBank/DDBJ whole genome shotgun (WGS) entry which is preliminary data.</text>
</comment>
<dbReference type="NCBIfam" id="TIGR04363">
    <property type="entry name" value="LD_lanti_pre"/>
    <property type="match status" value="1"/>
</dbReference>
<evidence type="ECO:0000313" key="3">
    <source>
        <dbReference type="Proteomes" id="UP000548304"/>
    </source>
</evidence>
<dbReference type="AlphaFoldDB" id="A0A852Z4B8"/>
<name>A0A852Z4B8_9ACTN</name>
<evidence type="ECO:0000256" key="1">
    <source>
        <dbReference type="SAM" id="MobiDB-lite"/>
    </source>
</evidence>
<reference evidence="2 3" key="1">
    <citation type="submission" date="2020-07" db="EMBL/GenBank/DDBJ databases">
        <title>Genomic Encyclopedia of Type Strains, Phase III (KMG-III): the genomes of soil and plant-associated and newly described type strains.</title>
        <authorList>
            <person name="Whitman W."/>
        </authorList>
    </citation>
    <scope>NUCLEOTIDE SEQUENCE [LARGE SCALE GENOMIC DNA]</scope>
    <source>
        <strain evidence="2 3">CECT 8576</strain>
    </source>
</reference>
<protein>
    <submittedName>
        <fullName evidence="2">FxLD family lantipeptide</fullName>
    </submittedName>
</protein>
<evidence type="ECO:0000313" key="2">
    <source>
        <dbReference type="EMBL" id="NYH77187.1"/>
    </source>
</evidence>
<sequence>MTVSTDSEVTVPGVAEANADVGAESPAVEDFDLDIRFAESGPIVEELMRPTDDGCGQTCESACMQTCP</sequence>
<keyword evidence="3" id="KW-1185">Reference proteome</keyword>
<dbReference type="EMBL" id="JACBYW010000001">
    <property type="protein sequence ID" value="NYH77187.1"/>
    <property type="molecule type" value="Genomic_DNA"/>
</dbReference>
<dbReference type="Proteomes" id="UP000548304">
    <property type="component" value="Unassembled WGS sequence"/>
</dbReference>
<feature type="region of interest" description="Disordered" evidence="1">
    <location>
        <begin position="1"/>
        <end position="25"/>
    </location>
</feature>